<dbReference type="Proteomes" id="UP000466442">
    <property type="component" value="Unassembled WGS sequence"/>
</dbReference>
<dbReference type="OrthoDB" id="7249367at2759"/>
<dbReference type="EMBL" id="WIXP02000013">
    <property type="protein sequence ID" value="KAF6200998.1"/>
    <property type="molecule type" value="Genomic_DNA"/>
</dbReference>
<keyword evidence="2" id="KW-1185">Reference proteome</keyword>
<dbReference type="GO" id="GO:0043022">
    <property type="term" value="F:ribosome binding"/>
    <property type="evidence" value="ECO:0007669"/>
    <property type="project" value="TreeGrafter"/>
</dbReference>
<comment type="caution">
    <text evidence="1">The sequence shown here is derived from an EMBL/GenBank/DDBJ whole genome shotgun (WGS) entry which is preliminary data.</text>
</comment>
<protein>
    <recommendedName>
        <fullName evidence="3">Tim44-like domain-containing protein</fullName>
    </recommendedName>
</protein>
<evidence type="ECO:0008006" key="3">
    <source>
        <dbReference type="Google" id="ProtNLM"/>
    </source>
</evidence>
<dbReference type="PANTHER" id="PTHR13333:SF5">
    <property type="entry name" value="M-AAA PROTEASE-INTERACTING PROTEIN 1, MITOCHONDRIAL"/>
    <property type="match status" value="1"/>
</dbReference>
<evidence type="ECO:0000313" key="1">
    <source>
        <dbReference type="EMBL" id="KAF6200998.1"/>
    </source>
</evidence>
<proteinExistence type="predicted"/>
<accession>A0A8S9WY11</accession>
<dbReference type="GO" id="GO:0032979">
    <property type="term" value="P:protein insertion into mitochondrial inner membrane from matrix"/>
    <property type="evidence" value="ECO:0007669"/>
    <property type="project" value="TreeGrafter"/>
</dbReference>
<reference evidence="1" key="1">
    <citation type="journal article" date="2021" name="Mol. Ecol. Resour.">
        <title>Apolygus lucorum genome provides insights into omnivorousness and mesophyll feeding.</title>
        <authorList>
            <person name="Liu Y."/>
            <person name="Liu H."/>
            <person name="Wang H."/>
            <person name="Huang T."/>
            <person name="Liu B."/>
            <person name="Yang B."/>
            <person name="Yin L."/>
            <person name="Li B."/>
            <person name="Zhang Y."/>
            <person name="Zhang S."/>
            <person name="Jiang F."/>
            <person name="Zhang X."/>
            <person name="Ren Y."/>
            <person name="Wang B."/>
            <person name="Wang S."/>
            <person name="Lu Y."/>
            <person name="Wu K."/>
            <person name="Fan W."/>
            <person name="Wang G."/>
        </authorList>
    </citation>
    <scope>NUCLEOTIDE SEQUENCE</scope>
    <source>
        <strain evidence="1">12Hb</strain>
    </source>
</reference>
<dbReference type="PANTHER" id="PTHR13333">
    <property type="entry name" value="M-AAA PROTEASE-INTERACTING PROTEIN 1, MITOCHONDRIAL"/>
    <property type="match status" value="1"/>
</dbReference>
<evidence type="ECO:0000313" key="2">
    <source>
        <dbReference type="Proteomes" id="UP000466442"/>
    </source>
</evidence>
<name>A0A8S9WY11_APOLU</name>
<organism evidence="1 2">
    <name type="scientific">Apolygus lucorum</name>
    <name type="common">Small green plant bug</name>
    <name type="synonym">Lygocoris lucorum</name>
    <dbReference type="NCBI Taxonomy" id="248454"/>
    <lineage>
        <taxon>Eukaryota</taxon>
        <taxon>Metazoa</taxon>
        <taxon>Ecdysozoa</taxon>
        <taxon>Arthropoda</taxon>
        <taxon>Hexapoda</taxon>
        <taxon>Insecta</taxon>
        <taxon>Pterygota</taxon>
        <taxon>Neoptera</taxon>
        <taxon>Paraneoptera</taxon>
        <taxon>Hemiptera</taxon>
        <taxon>Heteroptera</taxon>
        <taxon>Panheteroptera</taxon>
        <taxon>Cimicomorpha</taxon>
        <taxon>Miridae</taxon>
        <taxon>Mirini</taxon>
        <taxon>Apolygus</taxon>
    </lineage>
</organism>
<dbReference type="AlphaFoldDB" id="A0A8S9WY11"/>
<gene>
    <name evidence="1" type="ORF">GE061_005445</name>
</gene>
<dbReference type="GO" id="GO:0005743">
    <property type="term" value="C:mitochondrial inner membrane"/>
    <property type="evidence" value="ECO:0007669"/>
    <property type="project" value="TreeGrafter"/>
</dbReference>
<sequence>MPEFMNGAKKAIEVISHLMSKGDYAAMENFVEPVVVASIKDSLKGTSLRDQQELAVDIPDIMVSFPHSIETLFRTEDAEVQRRIDILVVCHVLKGWGLTKESTEVVVELRDSEEMKRKVQFVNYQFSRTYVEAKESSWLVTGVHHFKPNVEE</sequence>